<dbReference type="InterPro" id="IPR031768">
    <property type="entry name" value="CBM60_xylan-bd"/>
</dbReference>
<feature type="signal peptide" evidence="2">
    <location>
        <begin position="1"/>
        <end position="25"/>
    </location>
</feature>
<dbReference type="InterPro" id="IPR011658">
    <property type="entry name" value="PA14_dom"/>
</dbReference>
<proteinExistence type="predicted"/>
<keyword evidence="2" id="KW-0732">Signal</keyword>
<dbReference type="SUPFAM" id="SSF56988">
    <property type="entry name" value="Anthrax protective antigen"/>
    <property type="match status" value="1"/>
</dbReference>
<dbReference type="STRING" id="57704.SAMN04489793_3946"/>
<evidence type="ECO:0000259" key="3">
    <source>
        <dbReference type="PROSITE" id="PS51820"/>
    </source>
</evidence>
<evidence type="ECO:0000256" key="1">
    <source>
        <dbReference type="SAM" id="MobiDB-lite"/>
    </source>
</evidence>
<evidence type="ECO:0000256" key="2">
    <source>
        <dbReference type="SAM" id="SignalP"/>
    </source>
</evidence>
<feature type="domain" description="PA14" evidence="3">
    <location>
        <begin position="234"/>
        <end position="372"/>
    </location>
</feature>
<feature type="region of interest" description="Disordered" evidence="1">
    <location>
        <begin position="159"/>
        <end position="232"/>
    </location>
</feature>
<name>A0A1H4XVK1_TSUTY</name>
<dbReference type="AlphaFoldDB" id="A0A1H4XVK1"/>
<dbReference type="PROSITE" id="PS51820">
    <property type="entry name" value="PA14"/>
    <property type="match status" value="1"/>
</dbReference>
<gene>
    <name evidence="4" type="ORF">SAMN04489793_3946</name>
</gene>
<evidence type="ECO:0000313" key="5">
    <source>
        <dbReference type="Proteomes" id="UP000182241"/>
    </source>
</evidence>
<evidence type="ECO:0000313" key="4">
    <source>
        <dbReference type="EMBL" id="SED09160.1"/>
    </source>
</evidence>
<sequence length="649" mass="68540">MTRRSWSFRMTIAAVVAALTTTCLAAAVNADTTVGPSGMTVTPSSAGGQVSDWRAGTVVKLWSNGAVSIPVVTANAGGKLEIRARGEICRGAPVMAVKRGGATLATVTLGSGWSTYSVGLGAQAGSSPVTLEFTNDYRWWFCDRNLYVASVAVRDGAMTPTPTPTPTTTVPTTTVPTTTVPTTTVPTTTVPTTTVPTTTVPTTTVPTTTVPTTTVPTTTATATQTGGPDPSTGCPVNMYQARYFNNTTATGNPVAVQCENAPGGTFFGVPLSGVNQDNFSVDYNGVIDVPATGEYFVSTSLGNVTAKVWIDDALALEKPSTYWGTTNVQRTMQKGRHKVRLTYANASGIAHVGFAIPRATPGVPSNNGNYFSADSFWNQPVPVDAKVDPRSAGWISALDARSNGAWVNTSEWTTTVYNAPPGTPTIDVRVTNTNRLLTIPYLPTYRPTNDADHHMAVIDDASGCLYEFQGFNSSDRSAAASASYRAYTGSGGHDPAPGHAGGEFSYLAGLITPQDVESGVIDHALRYAMPGNSPNYVYPGTRSDGTTLGGVPEGTRLQLDPNLDLSRFGLSPFQLMLARALQVYGGFNADHADLFVFYARSTNDGSSYAQPIQQLPDALLQHLRFLAPSISSTDIYLDRSDDPGCNQQR</sequence>
<dbReference type="Pfam" id="PF16841">
    <property type="entry name" value="CBM60"/>
    <property type="match status" value="1"/>
</dbReference>
<feature type="chain" id="PRO_5039178418" evidence="2">
    <location>
        <begin position="26"/>
        <end position="649"/>
    </location>
</feature>
<keyword evidence="5" id="KW-1185">Reference proteome</keyword>
<dbReference type="InterPro" id="IPR037524">
    <property type="entry name" value="PA14/GLEYA"/>
</dbReference>
<dbReference type="EMBL" id="FNSA01000003">
    <property type="protein sequence ID" value="SED09160.1"/>
    <property type="molecule type" value="Genomic_DNA"/>
</dbReference>
<dbReference type="Gene3D" id="2.60.60.40">
    <property type="match status" value="1"/>
</dbReference>
<organism evidence="4 5">
    <name type="scientific">Tsukamurella tyrosinosolvens</name>
    <dbReference type="NCBI Taxonomy" id="57704"/>
    <lineage>
        <taxon>Bacteria</taxon>
        <taxon>Bacillati</taxon>
        <taxon>Actinomycetota</taxon>
        <taxon>Actinomycetes</taxon>
        <taxon>Mycobacteriales</taxon>
        <taxon>Tsukamurellaceae</taxon>
        <taxon>Tsukamurella</taxon>
    </lineage>
</organism>
<dbReference type="Pfam" id="PF07691">
    <property type="entry name" value="PA14"/>
    <property type="match status" value="1"/>
</dbReference>
<accession>A0A1H4XVK1</accession>
<protein>
    <submittedName>
        <fullName evidence="4">PA14 domain-containing protein</fullName>
    </submittedName>
</protein>
<dbReference type="Proteomes" id="UP000182241">
    <property type="component" value="Unassembled WGS sequence"/>
</dbReference>
<dbReference type="Gene3D" id="3.90.182.10">
    <property type="entry name" value="Toxin - Anthrax Protective Antigen,domain 1"/>
    <property type="match status" value="1"/>
</dbReference>
<reference evidence="5" key="1">
    <citation type="submission" date="2016-10" db="EMBL/GenBank/DDBJ databases">
        <authorList>
            <person name="Varghese N."/>
            <person name="Submissions S."/>
        </authorList>
    </citation>
    <scope>NUCLEOTIDE SEQUENCE [LARGE SCALE GENOMIC DNA]</scope>
    <source>
        <strain evidence="5">DSM 44234</strain>
    </source>
</reference>
<feature type="compositionally biased region" description="Low complexity" evidence="1">
    <location>
        <begin position="166"/>
        <end position="223"/>
    </location>
</feature>